<name>A0ABS5LJD4_9BACI</name>
<dbReference type="InterPro" id="IPR000086">
    <property type="entry name" value="NUDIX_hydrolase_dom"/>
</dbReference>
<dbReference type="CDD" id="cd04692">
    <property type="entry name" value="NUDIX_Hydrolase"/>
    <property type="match status" value="1"/>
</dbReference>
<dbReference type="GO" id="GO:0016787">
    <property type="term" value="F:hydrolase activity"/>
    <property type="evidence" value="ECO:0007669"/>
    <property type="project" value="UniProtKB-KW"/>
</dbReference>
<comment type="caution">
    <text evidence="2">The sequence shown here is derived from an EMBL/GenBank/DDBJ whole genome shotgun (WGS) entry which is preliminary data.</text>
</comment>
<dbReference type="Proteomes" id="UP000682403">
    <property type="component" value="Unassembled WGS sequence"/>
</dbReference>
<evidence type="ECO:0000313" key="3">
    <source>
        <dbReference type="Proteomes" id="UP000682403"/>
    </source>
</evidence>
<dbReference type="SUPFAM" id="SSF55811">
    <property type="entry name" value="Nudix"/>
    <property type="match status" value="1"/>
</dbReference>
<protein>
    <submittedName>
        <fullName evidence="2">NUDIX hydrolase</fullName>
    </submittedName>
</protein>
<evidence type="ECO:0000259" key="1">
    <source>
        <dbReference type="PROSITE" id="PS51462"/>
    </source>
</evidence>
<dbReference type="PANTHER" id="PTHR10885:SF0">
    <property type="entry name" value="ISOPENTENYL-DIPHOSPHATE DELTA-ISOMERASE"/>
    <property type="match status" value="1"/>
</dbReference>
<dbReference type="EMBL" id="JAGVRK010000001">
    <property type="protein sequence ID" value="MBS2970870.1"/>
    <property type="molecule type" value="Genomic_DNA"/>
</dbReference>
<sequence>METELLKVLDESGRCLGTATREEVHRKGYWHETFHCWMTERWMDRIYLYFQLRSSCKKDYPSLLDITAAGHLLADETAEDGVREVEEELGLSIRFQELASLGTIPWTGSSGDIIDRELARVYLYHQESPISGFFLQKEEVAGMVKADLREFEELVLGERDLLHVTGFKEQEDGEKVLLEDSVDLSAFVPHTISYYLELFKQIRLNLRLC</sequence>
<organism evidence="2 3">
    <name type="scientific">Metabacillus flavus</name>
    <dbReference type="NCBI Taxonomy" id="2823519"/>
    <lineage>
        <taxon>Bacteria</taxon>
        <taxon>Bacillati</taxon>
        <taxon>Bacillota</taxon>
        <taxon>Bacilli</taxon>
        <taxon>Bacillales</taxon>
        <taxon>Bacillaceae</taxon>
        <taxon>Metabacillus</taxon>
    </lineage>
</organism>
<keyword evidence="2" id="KW-0378">Hydrolase</keyword>
<gene>
    <name evidence="2" type="ORF">J9317_19185</name>
</gene>
<dbReference type="PROSITE" id="PS51462">
    <property type="entry name" value="NUDIX"/>
    <property type="match status" value="1"/>
</dbReference>
<reference evidence="2 3" key="1">
    <citation type="submission" date="2021-04" db="EMBL/GenBank/DDBJ databases">
        <title>Metabacillus sp. strain KIGAM252 whole genome sequence.</title>
        <authorList>
            <person name="Seo M.-J."/>
            <person name="Cho E.-S."/>
            <person name="Hwang C.Y."/>
            <person name="Yoon D.J."/>
        </authorList>
    </citation>
    <scope>NUCLEOTIDE SEQUENCE [LARGE SCALE GENOMIC DNA]</scope>
    <source>
        <strain evidence="2 3">KIGAM252</strain>
    </source>
</reference>
<keyword evidence="3" id="KW-1185">Reference proteome</keyword>
<evidence type="ECO:0000313" key="2">
    <source>
        <dbReference type="EMBL" id="MBS2970870.1"/>
    </source>
</evidence>
<dbReference type="PANTHER" id="PTHR10885">
    <property type="entry name" value="ISOPENTENYL-DIPHOSPHATE DELTA-ISOMERASE"/>
    <property type="match status" value="1"/>
</dbReference>
<dbReference type="InterPro" id="IPR015797">
    <property type="entry name" value="NUDIX_hydrolase-like_dom_sf"/>
</dbReference>
<dbReference type="Gene3D" id="3.90.79.10">
    <property type="entry name" value="Nucleoside Triphosphate Pyrophosphohydrolase"/>
    <property type="match status" value="1"/>
</dbReference>
<feature type="domain" description="Nudix hydrolase" evidence="1">
    <location>
        <begin position="29"/>
        <end position="200"/>
    </location>
</feature>
<proteinExistence type="predicted"/>
<accession>A0ABS5LJD4</accession>